<dbReference type="Gene3D" id="3.30.70.1120">
    <property type="entry name" value="TT1725-like"/>
    <property type="match status" value="1"/>
</dbReference>
<dbReference type="Pfam" id="PF04456">
    <property type="entry name" value="DUF503"/>
    <property type="match status" value="1"/>
</dbReference>
<dbReference type="SUPFAM" id="SSF103007">
    <property type="entry name" value="Hypothetical protein TT1725"/>
    <property type="match status" value="1"/>
</dbReference>
<dbReference type="OrthoDB" id="9809023at2"/>
<dbReference type="InterPro" id="IPR007546">
    <property type="entry name" value="DUF503"/>
</dbReference>
<keyword evidence="2" id="KW-1185">Reference proteome</keyword>
<dbReference type="PANTHER" id="PTHR36441">
    <property type="entry name" value="HYPOTHETICAL CYTOSOLIC PROTEIN"/>
    <property type="match status" value="1"/>
</dbReference>
<evidence type="ECO:0000313" key="2">
    <source>
        <dbReference type="Proteomes" id="UP000215027"/>
    </source>
</evidence>
<evidence type="ECO:0008006" key="3">
    <source>
        <dbReference type="Google" id="ProtNLM"/>
    </source>
</evidence>
<sequence>MFVATCVITLELEGVRSLKEKRSIVKSVITRLQREFNLSVAEVDRQDAWGTAVIGLAAVGNDKAHLHRLLEKSVAWVESQRPDAPIADYSIEFL</sequence>
<dbReference type="AlphaFoldDB" id="A0A170PEW5"/>
<accession>A0A170PEW5</accession>
<protein>
    <recommendedName>
        <fullName evidence="3">YlxP-like protein</fullName>
    </recommendedName>
</protein>
<dbReference type="EMBL" id="LN890655">
    <property type="protein sequence ID" value="CUS02823.2"/>
    <property type="molecule type" value="Genomic_DNA"/>
</dbReference>
<dbReference type="PANTHER" id="PTHR36441:SF1">
    <property type="entry name" value="DUF503 DOMAIN-CONTAINING PROTEIN"/>
    <property type="match status" value="1"/>
</dbReference>
<dbReference type="Proteomes" id="UP000215027">
    <property type="component" value="Chromosome I"/>
</dbReference>
<dbReference type="InterPro" id="IPR036746">
    <property type="entry name" value="TT1725-like_sf"/>
</dbReference>
<evidence type="ECO:0000313" key="1">
    <source>
        <dbReference type="EMBL" id="CUS02823.2"/>
    </source>
</evidence>
<reference evidence="1" key="1">
    <citation type="submission" date="2016-01" db="EMBL/GenBank/DDBJ databases">
        <authorList>
            <person name="Mcilroy J.S."/>
            <person name="Karst M S."/>
            <person name="Albertsen M."/>
        </authorList>
    </citation>
    <scope>NUCLEOTIDE SEQUENCE</scope>
    <source>
        <strain evidence="1">Cfx-K</strain>
    </source>
</reference>
<proteinExistence type="predicted"/>
<dbReference type="KEGG" id="pbf:CFX0092_A0945"/>
<gene>
    <name evidence="1" type="ORF">CFX0092_A0945</name>
</gene>
<dbReference type="RefSeq" id="WP_095042392.1">
    <property type="nucleotide sequence ID" value="NZ_LN890655.1"/>
</dbReference>
<name>A0A170PEW5_9CHLR</name>
<organism evidence="1 2">
    <name type="scientific">Candidatus Promineifilum breve</name>
    <dbReference type="NCBI Taxonomy" id="1806508"/>
    <lineage>
        <taxon>Bacteria</taxon>
        <taxon>Bacillati</taxon>
        <taxon>Chloroflexota</taxon>
        <taxon>Ardenticatenia</taxon>
        <taxon>Candidatus Promineifilales</taxon>
        <taxon>Candidatus Promineifilaceae</taxon>
        <taxon>Candidatus Promineifilum</taxon>
    </lineage>
</organism>